<dbReference type="KEGG" id="caby:Cabys_134"/>
<evidence type="ECO:0000313" key="2">
    <source>
        <dbReference type="EMBL" id="APF16885.1"/>
    </source>
</evidence>
<sequence precursor="true">MKRILISLLLFFFLISLSCTRDKNALGYKNNNFLNGEWKLEKTNQIDGDWIYTISKYIYKFDGENFERSFYFEGHDINNPSDKETYSEIIKGTYSIISENLFDLVITYFERNDTKHENINLNLKIIYNKIDDDHIEFSTEDIGEATTELTQISGESGTLINSAFHYYITVSDSEYLHFKYLFTNNLLLKSKTMTASMNLPNEWAHVDSLKIDIIDSKSFYIWWDETTQNKSYMMYIFYNDKLYLGKNYEKFYRVK</sequence>
<gene>
    <name evidence="2" type="ORF">Cabys_134</name>
    <name evidence="3" type="ORF">Calab_0828</name>
</gene>
<feature type="chain" id="PRO_5010834635" description="Lipocalin-like domain-containing protein" evidence="1">
    <location>
        <begin position="22"/>
        <end position="255"/>
    </location>
</feature>
<protein>
    <recommendedName>
        <fullName evidence="6">Lipocalin-like domain-containing protein</fullName>
    </recommendedName>
</protein>
<dbReference type="PaxDb" id="880073-Calab_0828"/>
<dbReference type="STRING" id="880073.Cabys_134"/>
<evidence type="ECO:0008006" key="6">
    <source>
        <dbReference type="Google" id="ProtNLM"/>
    </source>
</evidence>
<dbReference type="RefSeq" id="WP_006927452.1">
    <property type="nucleotide sequence ID" value="NZ_CM001402.1"/>
</dbReference>
<dbReference type="InParanoid" id="H1XU23"/>
<dbReference type="AlphaFoldDB" id="H1XU23"/>
<dbReference type="Proteomes" id="UP000004671">
    <property type="component" value="Chromosome"/>
</dbReference>
<reference evidence="2 5" key="2">
    <citation type="submission" date="2016-11" db="EMBL/GenBank/DDBJ databases">
        <title>Genomic analysis of Caldithrix abyssi and proposal of a novel bacterial phylum Caldithrichaeota.</title>
        <authorList>
            <person name="Kublanov I."/>
            <person name="Sigalova O."/>
            <person name="Gavrilov S."/>
            <person name="Lebedinsky A."/>
            <person name="Ivanova N."/>
            <person name="Daum C."/>
            <person name="Reddy T."/>
            <person name="Klenk H.P."/>
            <person name="Goker M."/>
            <person name="Reva O."/>
            <person name="Miroshnichenko M."/>
            <person name="Kyprides N."/>
            <person name="Woyke T."/>
            <person name="Gelfand M."/>
        </authorList>
    </citation>
    <scope>NUCLEOTIDE SEQUENCE [LARGE SCALE GENOMIC DNA]</scope>
    <source>
        <strain evidence="2 5">LF13</strain>
    </source>
</reference>
<reference evidence="3 4" key="1">
    <citation type="submission" date="2011-09" db="EMBL/GenBank/DDBJ databases">
        <title>The permanent draft genome of Caldithrix abyssi DSM 13497.</title>
        <authorList>
            <consortium name="US DOE Joint Genome Institute (JGI-PGF)"/>
            <person name="Lucas S."/>
            <person name="Han J."/>
            <person name="Lapidus A."/>
            <person name="Bruce D."/>
            <person name="Goodwin L."/>
            <person name="Pitluck S."/>
            <person name="Peters L."/>
            <person name="Kyrpides N."/>
            <person name="Mavromatis K."/>
            <person name="Ivanova N."/>
            <person name="Mikhailova N."/>
            <person name="Chertkov O."/>
            <person name="Detter J.C."/>
            <person name="Tapia R."/>
            <person name="Han C."/>
            <person name="Land M."/>
            <person name="Hauser L."/>
            <person name="Markowitz V."/>
            <person name="Cheng J.-F."/>
            <person name="Hugenholtz P."/>
            <person name="Woyke T."/>
            <person name="Wu D."/>
            <person name="Spring S."/>
            <person name="Brambilla E."/>
            <person name="Klenk H.-P."/>
            <person name="Eisen J.A."/>
        </authorList>
    </citation>
    <scope>NUCLEOTIDE SEQUENCE [LARGE SCALE GENOMIC DNA]</scope>
    <source>
        <strain evidence="3 4">DSM 13497</strain>
    </source>
</reference>
<evidence type="ECO:0000313" key="4">
    <source>
        <dbReference type="Proteomes" id="UP000004671"/>
    </source>
</evidence>
<keyword evidence="1" id="KW-0732">Signal</keyword>
<dbReference type="Proteomes" id="UP000183868">
    <property type="component" value="Chromosome"/>
</dbReference>
<proteinExistence type="predicted"/>
<name>H1XU23_CALAY</name>
<accession>H1XU23</accession>
<organism evidence="3 4">
    <name type="scientific">Caldithrix abyssi DSM 13497</name>
    <dbReference type="NCBI Taxonomy" id="880073"/>
    <lineage>
        <taxon>Bacteria</taxon>
        <taxon>Pseudomonadati</taxon>
        <taxon>Calditrichota</taxon>
        <taxon>Calditrichia</taxon>
        <taxon>Calditrichales</taxon>
        <taxon>Calditrichaceae</taxon>
        <taxon>Caldithrix</taxon>
    </lineage>
</organism>
<evidence type="ECO:0000313" key="3">
    <source>
        <dbReference type="EMBL" id="EHO40466.1"/>
    </source>
</evidence>
<dbReference type="EMBL" id="CM001402">
    <property type="protein sequence ID" value="EHO40466.1"/>
    <property type="molecule type" value="Genomic_DNA"/>
</dbReference>
<evidence type="ECO:0000313" key="5">
    <source>
        <dbReference type="Proteomes" id="UP000183868"/>
    </source>
</evidence>
<evidence type="ECO:0000256" key="1">
    <source>
        <dbReference type="SAM" id="SignalP"/>
    </source>
</evidence>
<dbReference type="HOGENOM" id="CLU_1088527_0_0_0"/>
<feature type="signal peptide" evidence="1">
    <location>
        <begin position="1"/>
        <end position="21"/>
    </location>
</feature>
<dbReference type="EMBL" id="CP018099">
    <property type="protein sequence ID" value="APF16885.1"/>
    <property type="molecule type" value="Genomic_DNA"/>
</dbReference>
<keyword evidence="4" id="KW-1185">Reference proteome</keyword>
<dbReference type="PROSITE" id="PS51257">
    <property type="entry name" value="PROKAR_LIPOPROTEIN"/>
    <property type="match status" value="1"/>
</dbReference>